<evidence type="ECO:0000313" key="3">
    <source>
        <dbReference type="Proteomes" id="UP000315947"/>
    </source>
</evidence>
<gene>
    <name evidence="2" type="ORF">FM037_05445</name>
</gene>
<protein>
    <recommendedName>
        <fullName evidence="4">Lipoprotein</fullName>
    </recommendedName>
</protein>
<evidence type="ECO:0000256" key="1">
    <source>
        <dbReference type="SAM" id="SignalP"/>
    </source>
</evidence>
<evidence type="ECO:0000313" key="2">
    <source>
        <dbReference type="EMBL" id="QDO82777.1"/>
    </source>
</evidence>
<organism evidence="2 3">
    <name type="scientific">Shewanella psychropiezotolerans</name>
    <dbReference type="NCBI Taxonomy" id="2593655"/>
    <lineage>
        <taxon>Bacteria</taxon>
        <taxon>Pseudomonadati</taxon>
        <taxon>Pseudomonadota</taxon>
        <taxon>Gammaproteobacteria</taxon>
        <taxon>Alteromonadales</taxon>
        <taxon>Shewanellaceae</taxon>
        <taxon>Shewanella</taxon>
    </lineage>
</organism>
<feature type="chain" id="PRO_5046444263" description="Lipoprotein" evidence="1">
    <location>
        <begin position="20"/>
        <end position="187"/>
    </location>
</feature>
<keyword evidence="1" id="KW-0732">Signal</keyword>
<sequence length="187" mass="21547">MMYKSLMMTVLILIQVSCASYTKEEIDYVVRDLIGECYKVNVDSFLYSLNRCSSADICYGIQAYTDKSKSIKYKNTPYSHEQVIGDLDFWNDVINRDPNLPGIGKGEYIGTVPAGTEFEFVDIDYKNMPGYREFWAAEVVLKDGEFKEHHVRIPDLSYKQIFPPWTVASPFVNGPVWNKKYIAKCML</sequence>
<evidence type="ECO:0008006" key="4">
    <source>
        <dbReference type="Google" id="ProtNLM"/>
    </source>
</evidence>
<name>A0ABX5WX64_9GAMM</name>
<dbReference type="Proteomes" id="UP000315947">
    <property type="component" value="Chromosome"/>
</dbReference>
<proteinExistence type="predicted"/>
<feature type="signal peptide" evidence="1">
    <location>
        <begin position="1"/>
        <end position="19"/>
    </location>
</feature>
<keyword evidence="3" id="KW-1185">Reference proteome</keyword>
<dbReference type="EMBL" id="CP041614">
    <property type="protein sequence ID" value="QDO82777.1"/>
    <property type="molecule type" value="Genomic_DNA"/>
</dbReference>
<dbReference type="RefSeq" id="WP_144045163.1">
    <property type="nucleotide sequence ID" value="NZ_CP041614.1"/>
</dbReference>
<reference evidence="2 3" key="1">
    <citation type="submission" date="2019-07" db="EMBL/GenBank/DDBJ databases">
        <title>Shewanella sp. YLB-06 whole genomic sequence.</title>
        <authorList>
            <person name="Yu L."/>
        </authorList>
    </citation>
    <scope>NUCLEOTIDE SEQUENCE [LARGE SCALE GENOMIC DNA]</scope>
    <source>
        <strain evidence="2 3">YLB-06</strain>
    </source>
</reference>
<accession>A0ABX5WX64</accession>